<proteinExistence type="predicted"/>
<gene>
    <name evidence="3" type="ORF">V5O48_014878</name>
</gene>
<name>A0ABR3EW21_9AGAR</name>
<evidence type="ECO:0000259" key="2">
    <source>
        <dbReference type="Pfam" id="PF01693"/>
    </source>
</evidence>
<evidence type="ECO:0000256" key="1">
    <source>
        <dbReference type="SAM" id="MobiDB-lite"/>
    </source>
</evidence>
<dbReference type="InterPro" id="IPR037056">
    <property type="entry name" value="RNase_H1_N_sf"/>
</dbReference>
<keyword evidence="4" id="KW-1185">Reference proteome</keyword>
<feature type="domain" description="Ribonuclease H1 N-terminal" evidence="2">
    <location>
        <begin position="121"/>
        <end position="162"/>
    </location>
</feature>
<dbReference type="InterPro" id="IPR009027">
    <property type="entry name" value="Ribosomal_bL9/RNase_H1_N"/>
</dbReference>
<protein>
    <recommendedName>
        <fullName evidence="2">Ribonuclease H1 N-terminal domain-containing protein</fullName>
    </recommendedName>
</protein>
<dbReference type="EMBL" id="JBAHYK010001671">
    <property type="protein sequence ID" value="KAL0567120.1"/>
    <property type="molecule type" value="Genomic_DNA"/>
</dbReference>
<evidence type="ECO:0000313" key="3">
    <source>
        <dbReference type="EMBL" id="KAL0567120.1"/>
    </source>
</evidence>
<dbReference type="InterPro" id="IPR011320">
    <property type="entry name" value="RNase_H1_N"/>
</dbReference>
<dbReference type="Proteomes" id="UP001465976">
    <property type="component" value="Unassembled WGS sequence"/>
</dbReference>
<dbReference type="SUPFAM" id="SSF55658">
    <property type="entry name" value="L9 N-domain-like"/>
    <property type="match status" value="1"/>
</dbReference>
<sequence length="181" mass="20071">MFIFRLCDEETSSDNPDHDVDWETVFSGVWRTSPSLPPVPAPTSASSPPTPLLQLRSLTVSSSPPSEPPAYEDPVSPDPPAYEAPTPTELEELESYYLQRYGGVVPRPDELRRSTNRTSKHFVVCKGRRVGVFGDWSTVSAMVTGVSGANYKKWGTFEEAVEAYTAAYRARMVEVAIQRAR</sequence>
<evidence type="ECO:0000313" key="4">
    <source>
        <dbReference type="Proteomes" id="UP001465976"/>
    </source>
</evidence>
<comment type="caution">
    <text evidence="3">The sequence shown here is derived from an EMBL/GenBank/DDBJ whole genome shotgun (WGS) entry which is preliminary data.</text>
</comment>
<accession>A0ABR3EW21</accession>
<dbReference type="Pfam" id="PF01693">
    <property type="entry name" value="Cauli_VI"/>
    <property type="match status" value="1"/>
</dbReference>
<feature type="region of interest" description="Disordered" evidence="1">
    <location>
        <begin position="33"/>
        <end position="87"/>
    </location>
</feature>
<reference evidence="3 4" key="1">
    <citation type="submission" date="2024-02" db="EMBL/GenBank/DDBJ databases">
        <title>A draft genome for the cacao thread blight pathogen Marasmius crinis-equi.</title>
        <authorList>
            <person name="Cohen S.P."/>
            <person name="Baruah I.K."/>
            <person name="Amoako-Attah I."/>
            <person name="Bukari Y."/>
            <person name="Meinhardt L.W."/>
            <person name="Bailey B.A."/>
        </authorList>
    </citation>
    <scope>NUCLEOTIDE SEQUENCE [LARGE SCALE GENOMIC DNA]</scope>
    <source>
        <strain evidence="3 4">GH-76</strain>
    </source>
</reference>
<dbReference type="Gene3D" id="3.40.970.10">
    <property type="entry name" value="Ribonuclease H1, N-terminal domain"/>
    <property type="match status" value="1"/>
</dbReference>
<organism evidence="3 4">
    <name type="scientific">Marasmius crinis-equi</name>
    <dbReference type="NCBI Taxonomy" id="585013"/>
    <lineage>
        <taxon>Eukaryota</taxon>
        <taxon>Fungi</taxon>
        <taxon>Dikarya</taxon>
        <taxon>Basidiomycota</taxon>
        <taxon>Agaricomycotina</taxon>
        <taxon>Agaricomycetes</taxon>
        <taxon>Agaricomycetidae</taxon>
        <taxon>Agaricales</taxon>
        <taxon>Marasmiineae</taxon>
        <taxon>Marasmiaceae</taxon>
        <taxon>Marasmius</taxon>
    </lineage>
</organism>